<evidence type="ECO:0000313" key="2">
    <source>
        <dbReference type="EMBL" id="KAB8069500.1"/>
    </source>
</evidence>
<feature type="compositionally biased region" description="Low complexity" evidence="1">
    <location>
        <begin position="78"/>
        <end position="91"/>
    </location>
</feature>
<feature type="compositionally biased region" description="Pro residues" evidence="1">
    <location>
        <begin position="19"/>
        <end position="28"/>
    </location>
</feature>
<accession>A0A5N5WQN9</accession>
<keyword evidence="3" id="KW-1185">Reference proteome</keyword>
<protein>
    <submittedName>
        <fullName evidence="2">Uncharacterized protein</fullName>
    </submittedName>
</protein>
<evidence type="ECO:0000256" key="1">
    <source>
        <dbReference type="SAM" id="MobiDB-lite"/>
    </source>
</evidence>
<dbReference type="Proteomes" id="UP000326565">
    <property type="component" value="Unassembled WGS sequence"/>
</dbReference>
<evidence type="ECO:0000313" key="3">
    <source>
        <dbReference type="Proteomes" id="UP000326565"/>
    </source>
</evidence>
<name>A0A5N5WQN9_9EURO</name>
<reference evidence="2 3" key="1">
    <citation type="submission" date="2019-04" db="EMBL/GenBank/DDBJ databases">
        <title>Friends and foes A comparative genomics study of 23 Aspergillus species from section Flavi.</title>
        <authorList>
            <consortium name="DOE Joint Genome Institute"/>
            <person name="Kjaerbolling I."/>
            <person name="Vesth T."/>
            <person name="Frisvad J.C."/>
            <person name="Nybo J.L."/>
            <person name="Theobald S."/>
            <person name="Kildgaard S."/>
            <person name="Isbrandt T."/>
            <person name="Kuo A."/>
            <person name="Sato A."/>
            <person name="Lyhne E.K."/>
            <person name="Kogle M.E."/>
            <person name="Wiebenga A."/>
            <person name="Kun R.S."/>
            <person name="Lubbers R.J."/>
            <person name="Makela M.R."/>
            <person name="Barry K."/>
            <person name="Chovatia M."/>
            <person name="Clum A."/>
            <person name="Daum C."/>
            <person name="Haridas S."/>
            <person name="He G."/>
            <person name="LaButti K."/>
            <person name="Lipzen A."/>
            <person name="Mondo S."/>
            <person name="Riley R."/>
            <person name="Salamov A."/>
            <person name="Simmons B.A."/>
            <person name="Magnuson J.K."/>
            <person name="Henrissat B."/>
            <person name="Mortensen U.H."/>
            <person name="Larsen T.O."/>
            <person name="Devries R.P."/>
            <person name="Grigoriev I.V."/>
            <person name="Machida M."/>
            <person name="Baker S.E."/>
            <person name="Andersen M.R."/>
        </authorList>
    </citation>
    <scope>NUCLEOTIDE SEQUENCE [LARGE SCALE GENOMIC DNA]</scope>
    <source>
        <strain evidence="2 3">CBS 151.66</strain>
    </source>
</reference>
<feature type="compositionally biased region" description="Polar residues" evidence="1">
    <location>
        <begin position="31"/>
        <end position="54"/>
    </location>
</feature>
<feature type="region of interest" description="Disordered" evidence="1">
    <location>
        <begin position="1"/>
        <end position="92"/>
    </location>
</feature>
<sequence length="330" mass="37189">MADKIEQIAPNPESQVLKPPGPNTPPGLQPSESLSPATSKPGASTVGRTDSHQANGVDPDAIEEIGSGTTIGPAAQSDPTPDQTQTLTLPTEEANIDHIRNSLYNGCRRLHRQGYRMYLYRDLVCFRSKKHSIVWGWRVKGIKDGRRKLSSICKPLHEFTNPVTLCGNPYSPPFRPLTWTYWATATLMCDDGAKYLLIYDPCTRAVALPLIDRAPFPRHFDKYLNPAQIKLVERMAQKHDLREVWINRTVIAIGQDPLTATMDWIAHIMSVGNQRYTPQPLEDDDDPGFERQVMQLDSNSRPDAVDYLSKAKMRKFKNYPRRTPPSSQIN</sequence>
<dbReference type="AlphaFoldDB" id="A0A5N5WQN9"/>
<dbReference type="EMBL" id="ML732338">
    <property type="protein sequence ID" value="KAB8069500.1"/>
    <property type="molecule type" value="Genomic_DNA"/>
</dbReference>
<gene>
    <name evidence="2" type="ORF">BDV29DRAFT_161373</name>
</gene>
<organism evidence="2 3">
    <name type="scientific">Aspergillus leporis</name>
    <dbReference type="NCBI Taxonomy" id="41062"/>
    <lineage>
        <taxon>Eukaryota</taxon>
        <taxon>Fungi</taxon>
        <taxon>Dikarya</taxon>
        <taxon>Ascomycota</taxon>
        <taxon>Pezizomycotina</taxon>
        <taxon>Eurotiomycetes</taxon>
        <taxon>Eurotiomycetidae</taxon>
        <taxon>Eurotiales</taxon>
        <taxon>Aspergillaceae</taxon>
        <taxon>Aspergillus</taxon>
        <taxon>Aspergillus subgen. Circumdati</taxon>
    </lineage>
</organism>
<dbReference type="OrthoDB" id="10604134at2759"/>
<proteinExistence type="predicted"/>